<evidence type="ECO:0000313" key="5">
    <source>
        <dbReference type="EMBL" id="WKD51268.1"/>
    </source>
</evidence>
<dbReference type="PANTHER" id="PTHR42986">
    <property type="entry name" value="BENZALDEHYDE DEHYDROGENASE YFMT"/>
    <property type="match status" value="1"/>
</dbReference>
<evidence type="ECO:0000259" key="4">
    <source>
        <dbReference type="Pfam" id="PF00171"/>
    </source>
</evidence>
<keyword evidence="3" id="KW-0520">NAD</keyword>
<keyword evidence="6" id="KW-1185">Reference proteome</keyword>
<keyword evidence="2" id="KW-0560">Oxidoreductase</keyword>
<proteinExistence type="inferred from homology"/>
<dbReference type="InterPro" id="IPR016161">
    <property type="entry name" value="Ald_DH/histidinol_DH"/>
</dbReference>
<reference evidence="5 6" key="1">
    <citation type="submission" date="2022-05" db="EMBL/GenBank/DDBJ databases">
        <title>Microbulbifer sp. nov., isolated from sponge.</title>
        <authorList>
            <person name="Gao L."/>
        </authorList>
    </citation>
    <scope>NUCLEOTIDE SEQUENCE [LARGE SCALE GENOMIC DNA]</scope>
    <source>
        <strain evidence="5 6">MI-G</strain>
    </source>
</reference>
<sequence length="501" mass="53260">MREYEMIVDGDIMNSGMAGALYDGAFRMASGEPIPITDKATGDVLFEGGIATPEDVTIACEKAANAQEAWAEVLPVKRGDILRRFAQLCEEHADEISKWIIRESGATQVKAQFEVTATVREAVEVASFTGQPSGYILASEHSQSSYARRVPLGVVAAITPWNSPFILAARVVLPALAMGNACVLKPDHQTPVCGGYLMAKLLEMAGVPQGVLAVLPGGGDIGAAIVENPHVKMVSFTGSTETGRKVGAAAGQNLKRVALELGGDNAAIIFEDADLDAVASAVAFGAFFHQGQICFTIGRLFVQDTIAAEYIRKLTEKTKMLNVGNPAIDRCDLGPVFNETQAARAETIMNASIKMGATVLAGGKRDGLNFTPTVLGNVTRDMPIYKEETFGPIAPVLTFKTEEEAIALANDSEYGLVASIFTANQARAMNMSKKLKTGIVHINNQTVNHEVFGPIGGMGASGNGARSGGPGAMEEFSQWQWVTVHDKVPEYSFLSQEKQGS</sequence>
<comment type="similarity">
    <text evidence="1">Belongs to the aldehyde dehydrogenase family.</text>
</comment>
<accession>A0ABY9EE15</accession>
<feature type="domain" description="Aldehyde dehydrogenase" evidence="4">
    <location>
        <begin position="29"/>
        <end position="482"/>
    </location>
</feature>
<dbReference type="Gene3D" id="3.40.605.10">
    <property type="entry name" value="Aldehyde Dehydrogenase, Chain A, domain 1"/>
    <property type="match status" value="1"/>
</dbReference>
<dbReference type="InterPro" id="IPR015590">
    <property type="entry name" value="Aldehyde_DH_dom"/>
</dbReference>
<dbReference type="PANTHER" id="PTHR42986:SF1">
    <property type="entry name" value="BENZALDEHYDE DEHYDROGENASE YFMT"/>
    <property type="match status" value="1"/>
</dbReference>
<evidence type="ECO:0000256" key="2">
    <source>
        <dbReference type="ARBA" id="ARBA00023002"/>
    </source>
</evidence>
<name>A0ABY9EE15_9GAMM</name>
<dbReference type="RefSeq" id="WP_301418380.1">
    <property type="nucleotide sequence ID" value="NZ_CP098023.1"/>
</dbReference>
<dbReference type="Proteomes" id="UP001321520">
    <property type="component" value="Chromosome"/>
</dbReference>
<dbReference type="Gene3D" id="3.40.309.10">
    <property type="entry name" value="Aldehyde Dehydrogenase, Chain A, domain 2"/>
    <property type="match status" value="1"/>
</dbReference>
<evidence type="ECO:0000256" key="3">
    <source>
        <dbReference type="ARBA" id="ARBA00023027"/>
    </source>
</evidence>
<organism evidence="5 6">
    <name type="scientific">Microbulbifer spongiae</name>
    <dbReference type="NCBI Taxonomy" id="2944933"/>
    <lineage>
        <taxon>Bacteria</taxon>
        <taxon>Pseudomonadati</taxon>
        <taxon>Pseudomonadota</taxon>
        <taxon>Gammaproteobacteria</taxon>
        <taxon>Cellvibrionales</taxon>
        <taxon>Microbulbiferaceae</taxon>
        <taxon>Microbulbifer</taxon>
    </lineage>
</organism>
<gene>
    <name evidence="5" type="ORF">M8T91_07580</name>
</gene>
<evidence type="ECO:0000256" key="1">
    <source>
        <dbReference type="ARBA" id="ARBA00009986"/>
    </source>
</evidence>
<dbReference type="Pfam" id="PF00171">
    <property type="entry name" value="Aldedh"/>
    <property type="match status" value="1"/>
</dbReference>
<dbReference type="InterPro" id="IPR016163">
    <property type="entry name" value="Ald_DH_C"/>
</dbReference>
<dbReference type="EMBL" id="CP098023">
    <property type="protein sequence ID" value="WKD51268.1"/>
    <property type="molecule type" value="Genomic_DNA"/>
</dbReference>
<evidence type="ECO:0000313" key="6">
    <source>
        <dbReference type="Proteomes" id="UP001321520"/>
    </source>
</evidence>
<dbReference type="InterPro" id="IPR016162">
    <property type="entry name" value="Ald_DH_N"/>
</dbReference>
<dbReference type="SUPFAM" id="SSF53720">
    <property type="entry name" value="ALDH-like"/>
    <property type="match status" value="1"/>
</dbReference>
<protein>
    <submittedName>
        <fullName evidence="5">Aldehyde dehydrogenase family protein</fullName>
    </submittedName>
</protein>